<proteinExistence type="predicted"/>
<name>A0ABS9QEU9_9HYPH</name>
<evidence type="ECO:0008006" key="3">
    <source>
        <dbReference type="Google" id="ProtNLM"/>
    </source>
</evidence>
<dbReference type="EMBL" id="JAKREW010000010">
    <property type="protein sequence ID" value="MCG7505943.1"/>
    <property type="molecule type" value="Genomic_DNA"/>
</dbReference>
<evidence type="ECO:0000313" key="1">
    <source>
        <dbReference type="EMBL" id="MCG7505943.1"/>
    </source>
</evidence>
<organism evidence="1 2">
    <name type="scientific">Mesorhizobium retamae</name>
    <dbReference type="NCBI Taxonomy" id="2912854"/>
    <lineage>
        <taxon>Bacteria</taxon>
        <taxon>Pseudomonadati</taxon>
        <taxon>Pseudomonadota</taxon>
        <taxon>Alphaproteobacteria</taxon>
        <taxon>Hyphomicrobiales</taxon>
        <taxon>Phyllobacteriaceae</taxon>
        <taxon>Mesorhizobium</taxon>
    </lineage>
</organism>
<reference evidence="1 2" key="1">
    <citation type="submission" date="2022-02" db="EMBL/GenBank/DDBJ databases">
        <title>Draft genome sequence of Mezorhizobium retamae strain IRAMC:0171 isolated from Retama raetam nodules.</title>
        <authorList>
            <person name="Bengaied R."/>
            <person name="Sbissi I."/>
            <person name="Huber K."/>
            <person name="Ghodbane F."/>
            <person name="Nouioui I."/>
            <person name="Tarhouni M."/>
            <person name="Gtari M."/>
        </authorList>
    </citation>
    <scope>NUCLEOTIDE SEQUENCE [LARGE SCALE GENOMIC DNA]</scope>
    <source>
        <strain evidence="1 2">IRAMC:0171</strain>
    </source>
</reference>
<keyword evidence="2" id="KW-1185">Reference proteome</keyword>
<dbReference type="RefSeq" id="WP_239365611.1">
    <property type="nucleotide sequence ID" value="NZ_JAKREW010000010.1"/>
</dbReference>
<accession>A0ABS9QEU9</accession>
<comment type="caution">
    <text evidence="1">The sequence shown here is derived from an EMBL/GenBank/DDBJ whole genome shotgun (WGS) entry which is preliminary data.</text>
</comment>
<dbReference type="Proteomes" id="UP001201701">
    <property type="component" value="Unassembled WGS sequence"/>
</dbReference>
<evidence type="ECO:0000313" key="2">
    <source>
        <dbReference type="Proteomes" id="UP001201701"/>
    </source>
</evidence>
<gene>
    <name evidence="1" type="ORF">L4923_13050</name>
</gene>
<protein>
    <recommendedName>
        <fullName evidence="3">DUF3606 domain-containing protein</fullName>
    </recommendedName>
</protein>
<sequence>MTQKNSKSTAEPATVDPVVKFLAEHTDLSPNQAKDLVEREGRNLNKLRKIARTMKAEG</sequence>